<dbReference type="PANTHER" id="PTHR24321:SF8">
    <property type="entry name" value="ESTRADIOL 17-BETA-DEHYDROGENASE 8-RELATED"/>
    <property type="match status" value="1"/>
</dbReference>
<evidence type="ECO:0000313" key="4">
    <source>
        <dbReference type="Proteomes" id="UP000614460"/>
    </source>
</evidence>
<sequence length="261" mass="28044">MKAMAELNGKVILITGGTAGIGLECVKAYVATGALVTFVGLDTESVEKTIELLPEGHLGIVGDVTKANEVELMIERTIEQYGRIDVVHNNAGLASPSKPLHETNDEEWDLLMQVNVKSILLTTRYAYPHLKMSKGCILNTSSLVGEIGQDNHAAYAGTKGAVNALTKSMAIDYAKDSIRVNSVMPAAVMTPMLKNWIEEQPNPENMVGFLNDIHLLGYCPEGNVIADVCVFLISEKAGFITGVNLPVSGGAELGYRRIEKG</sequence>
<name>A0A8H9KXS7_9SPHI</name>
<dbReference type="FunFam" id="3.40.50.720:FF:000084">
    <property type="entry name" value="Short-chain dehydrogenase reductase"/>
    <property type="match status" value="1"/>
</dbReference>
<dbReference type="GO" id="GO:0016491">
    <property type="term" value="F:oxidoreductase activity"/>
    <property type="evidence" value="ECO:0007669"/>
    <property type="project" value="UniProtKB-KW"/>
</dbReference>
<dbReference type="Pfam" id="PF13561">
    <property type="entry name" value="adh_short_C2"/>
    <property type="match status" value="1"/>
</dbReference>
<proteinExistence type="inferred from homology"/>
<comment type="similarity">
    <text evidence="1">Belongs to the short-chain dehydrogenases/reductases (SDR) family.</text>
</comment>
<dbReference type="InterPro" id="IPR020904">
    <property type="entry name" value="Sc_DH/Rdtase_CS"/>
</dbReference>
<reference evidence="3" key="1">
    <citation type="journal article" date="2014" name="Int. J. Syst. Evol. Microbiol.">
        <title>Complete genome sequence of Corynebacterium casei LMG S-19264T (=DSM 44701T), isolated from a smear-ripened cheese.</title>
        <authorList>
            <consortium name="US DOE Joint Genome Institute (JGI-PGF)"/>
            <person name="Walter F."/>
            <person name="Albersmeier A."/>
            <person name="Kalinowski J."/>
            <person name="Ruckert C."/>
        </authorList>
    </citation>
    <scope>NUCLEOTIDE SEQUENCE</scope>
    <source>
        <strain evidence="3">CGMCC 1.15966</strain>
    </source>
</reference>
<dbReference type="Gene3D" id="3.40.50.720">
    <property type="entry name" value="NAD(P)-binding Rossmann-like Domain"/>
    <property type="match status" value="1"/>
</dbReference>
<evidence type="ECO:0000313" key="3">
    <source>
        <dbReference type="EMBL" id="GGE21912.1"/>
    </source>
</evidence>
<reference evidence="3" key="2">
    <citation type="submission" date="2020-09" db="EMBL/GenBank/DDBJ databases">
        <authorList>
            <person name="Sun Q."/>
            <person name="Zhou Y."/>
        </authorList>
    </citation>
    <scope>NUCLEOTIDE SEQUENCE</scope>
    <source>
        <strain evidence="3">CGMCC 1.15966</strain>
    </source>
</reference>
<dbReference type="EMBL" id="BMKM01000004">
    <property type="protein sequence ID" value="GGE21912.1"/>
    <property type="molecule type" value="Genomic_DNA"/>
</dbReference>
<dbReference type="SUPFAM" id="SSF51735">
    <property type="entry name" value="NAD(P)-binding Rossmann-fold domains"/>
    <property type="match status" value="1"/>
</dbReference>
<dbReference type="PANTHER" id="PTHR24321">
    <property type="entry name" value="DEHYDROGENASES, SHORT CHAIN"/>
    <property type="match status" value="1"/>
</dbReference>
<dbReference type="InterPro" id="IPR036291">
    <property type="entry name" value="NAD(P)-bd_dom_sf"/>
</dbReference>
<evidence type="ECO:0000256" key="1">
    <source>
        <dbReference type="ARBA" id="ARBA00006484"/>
    </source>
</evidence>
<accession>A0A8H9KXS7</accession>
<protein>
    <submittedName>
        <fullName evidence="3">Short-chain dehydrogenase</fullName>
    </submittedName>
</protein>
<dbReference type="PROSITE" id="PS00061">
    <property type="entry name" value="ADH_SHORT"/>
    <property type="match status" value="1"/>
</dbReference>
<comment type="caution">
    <text evidence="3">The sequence shown here is derived from an EMBL/GenBank/DDBJ whole genome shotgun (WGS) entry which is preliminary data.</text>
</comment>
<dbReference type="CDD" id="cd05233">
    <property type="entry name" value="SDR_c"/>
    <property type="match status" value="1"/>
</dbReference>
<keyword evidence="4" id="KW-1185">Reference proteome</keyword>
<keyword evidence="2" id="KW-0560">Oxidoreductase</keyword>
<evidence type="ECO:0000256" key="2">
    <source>
        <dbReference type="ARBA" id="ARBA00023002"/>
    </source>
</evidence>
<gene>
    <name evidence="3" type="ORF">GCM10011516_19400</name>
</gene>
<dbReference type="InterPro" id="IPR002347">
    <property type="entry name" value="SDR_fam"/>
</dbReference>
<dbReference type="AlphaFoldDB" id="A0A8H9KXS7"/>
<dbReference type="PRINTS" id="PR00081">
    <property type="entry name" value="GDHRDH"/>
</dbReference>
<dbReference type="Proteomes" id="UP000614460">
    <property type="component" value="Unassembled WGS sequence"/>
</dbReference>
<dbReference type="PRINTS" id="PR00080">
    <property type="entry name" value="SDRFAMILY"/>
</dbReference>
<organism evidence="3 4">
    <name type="scientific">Sphingobacterium cellulitidis</name>
    <dbReference type="NCBI Taxonomy" id="1768011"/>
    <lineage>
        <taxon>Bacteria</taxon>
        <taxon>Pseudomonadati</taxon>
        <taxon>Bacteroidota</taxon>
        <taxon>Sphingobacteriia</taxon>
        <taxon>Sphingobacteriales</taxon>
        <taxon>Sphingobacteriaceae</taxon>
        <taxon>Sphingobacterium</taxon>
    </lineage>
</organism>